<name>A0ABS3H5D0_9ENTE</name>
<dbReference type="InterPro" id="IPR029044">
    <property type="entry name" value="Nucleotide-diphossugar_trans"/>
</dbReference>
<dbReference type="RefSeq" id="WP_206902378.1">
    <property type="nucleotide sequence ID" value="NZ_JAFLVT010000001.1"/>
</dbReference>
<dbReference type="Proteomes" id="UP000664256">
    <property type="component" value="Unassembled WGS sequence"/>
</dbReference>
<feature type="domain" description="Glycosyltransferase 2-like" evidence="4">
    <location>
        <begin position="5"/>
        <end position="157"/>
    </location>
</feature>
<dbReference type="InterPro" id="IPR050834">
    <property type="entry name" value="Glycosyltransf_2"/>
</dbReference>
<proteinExistence type="inferred from homology"/>
<keyword evidence="6" id="KW-1185">Reference proteome</keyword>
<dbReference type="SUPFAM" id="SSF53448">
    <property type="entry name" value="Nucleotide-diphospho-sugar transferases"/>
    <property type="match status" value="1"/>
</dbReference>
<evidence type="ECO:0000259" key="4">
    <source>
        <dbReference type="Pfam" id="PF00535"/>
    </source>
</evidence>
<comment type="caution">
    <text evidence="5">The sequence shown here is derived from an EMBL/GenBank/DDBJ whole genome shotgun (WGS) entry which is preliminary data.</text>
</comment>
<organism evidence="5 6">
    <name type="scientific">Candidatus Enterococcus myersii</name>
    <dbReference type="NCBI Taxonomy" id="2815322"/>
    <lineage>
        <taxon>Bacteria</taxon>
        <taxon>Bacillati</taxon>
        <taxon>Bacillota</taxon>
        <taxon>Bacilli</taxon>
        <taxon>Lactobacillales</taxon>
        <taxon>Enterococcaceae</taxon>
        <taxon>Enterococcus</taxon>
    </lineage>
</organism>
<evidence type="ECO:0000256" key="2">
    <source>
        <dbReference type="ARBA" id="ARBA00022676"/>
    </source>
</evidence>
<reference evidence="5 6" key="1">
    <citation type="submission" date="2021-03" db="EMBL/GenBank/DDBJ databases">
        <title>Enterococcal diversity collection.</title>
        <authorList>
            <person name="Gilmore M.S."/>
            <person name="Schwartzman J."/>
            <person name="Van Tyne D."/>
            <person name="Martin M."/>
            <person name="Earl A.M."/>
            <person name="Manson A.L."/>
            <person name="Straub T."/>
            <person name="Salamzade R."/>
            <person name="Saavedra J."/>
            <person name="Lebreton F."/>
            <person name="Prichula J."/>
            <person name="Schaufler K."/>
            <person name="Gaca A."/>
            <person name="Sgardioli B."/>
            <person name="Wagenaar J."/>
            <person name="Strong T."/>
        </authorList>
    </citation>
    <scope>NUCLEOTIDE SEQUENCE [LARGE SCALE GENOMIC DNA]</scope>
    <source>
        <strain evidence="5 6">MJM12</strain>
    </source>
</reference>
<keyword evidence="3" id="KW-0808">Transferase</keyword>
<dbReference type="Pfam" id="PF00535">
    <property type="entry name" value="Glycos_transf_2"/>
    <property type="match status" value="1"/>
</dbReference>
<evidence type="ECO:0000313" key="6">
    <source>
        <dbReference type="Proteomes" id="UP000664256"/>
    </source>
</evidence>
<evidence type="ECO:0000256" key="1">
    <source>
        <dbReference type="ARBA" id="ARBA00006739"/>
    </source>
</evidence>
<comment type="similarity">
    <text evidence="1">Belongs to the glycosyltransferase 2 family.</text>
</comment>
<dbReference type="Gene3D" id="3.90.550.10">
    <property type="entry name" value="Spore Coat Polysaccharide Biosynthesis Protein SpsA, Chain A"/>
    <property type="match status" value="1"/>
</dbReference>
<sequence>MKKVSIIMGVYNCESTIAKSIESILNQTFTDYELIIWDDGSTDSTLKIAKEYEKNYQDKVKCYFSEENKGLNKTLNLCIKVSEGEFIARQDADDYSEKSRLEKQVMFLDENDEISIVGSNFVFFDGKKNVGEIIYPEYPSEHDLLRQTPFAHPTVLVRKKDLISVGGYSEGECYYRIEDYQLWFKMFSKGYKGYNIQENLYYYREDSESFQRRNFLNRKNEMRLKWEIFKHYDFKLYESFQILKPIVIYLIPKKVYIALRKRKYG</sequence>
<dbReference type="EMBL" id="JAFLVT010000001">
    <property type="protein sequence ID" value="MBO0448184.1"/>
    <property type="molecule type" value="Genomic_DNA"/>
</dbReference>
<dbReference type="PANTHER" id="PTHR43685">
    <property type="entry name" value="GLYCOSYLTRANSFERASE"/>
    <property type="match status" value="1"/>
</dbReference>
<keyword evidence="2" id="KW-0328">Glycosyltransferase</keyword>
<evidence type="ECO:0000256" key="3">
    <source>
        <dbReference type="ARBA" id="ARBA00022679"/>
    </source>
</evidence>
<dbReference type="InterPro" id="IPR001173">
    <property type="entry name" value="Glyco_trans_2-like"/>
</dbReference>
<dbReference type="PANTHER" id="PTHR43685:SF5">
    <property type="entry name" value="GLYCOSYLTRANSFERASE EPSE-RELATED"/>
    <property type="match status" value="1"/>
</dbReference>
<gene>
    <name evidence="5" type="ORF">JZO76_01410</name>
</gene>
<accession>A0ABS3H5D0</accession>
<evidence type="ECO:0000313" key="5">
    <source>
        <dbReference type="EMBL" id="MBO0448184.1"/>
    </source>
</evidence>
<protein>
    <submittedName>
        <fullName evidence="5">Glycosyltransferase</fullName>
    </submittedName>
</protein>